<dbReference type="EMBL" id="JAUJWU010000002">
    <property type="protein sequence ID" value="MDN7246069.1"/>
    <property type="molecule type" value="Genomic_DNA"/>
</dbReference>
<name>A0ABT8NDU1_9BACL</name>
<comment type="similarity">
    <text evidence="1">To bacterial alkanal monooxygenase alpha and beta chains.</text>
</comment>
<evidence type="ECO:0000259" key="2">
    <source>
        <dbReference type="Pfam" id="PF00296"/>
    </source>
</evidence>
<gene>
    <name evidence="3" type="ORF">QWY13_11175</name>
</gene>
<sequence length="343" mass="38154">MAPLKYSILDQSPISEGSTPQEALKHTAMLAQKAEEWGYTRFWVSEHHDATTLAGSSPEVLIAHLGAVTNTIRIGSGGVMLPHYSAFKVAENFKLLEALYPHRIDVGVGRAPGGMPRASYALNEGRKRDVSRFPDQIEDLRMYLTDSIPEEHSYYGMKATPVTAAAPPIWMLGTGQSSAELAAEKGLPYMFAQFINGEGGQSFARTYRDRFVSNDGSKPYQGVAIFIMCQETEEQAEWVASSMDLALVMGAQGMPSKGTPPPERAMNYPYSKFERLLVEENRKRMIVGTPEQVVDRLEKLAAGYAADEVMLVAIAYDFQDKLKSFQLIAEEMKKREKSRRPQK</sequence>
<keyword evidence="3" id="KW-0560">Oxidoreductase</keyword>
<proteinExistence type="predicted"/>
<dbReference type="GO" id="GO:0016491">
    <property type="term" value="F:oxidoreductase activity"/>
    <property type="evidence" value="ECO:0007669"/>
    <property type="project" value="UniProtKB-KW"/>
</dbReference>
<dbReference type="RefSeq" id="WP_301856676.1">
    <property type="nucleotide sequence ID" value="NZ_JAUJWU010000002.1"/>
</dbReference>
<dbReference type="InterPro" id="IPR011251">
    <property type="entry name" value="Luciferase-like_dom"/>
</dbReference>
<organism evidence="3 4">
    <name type="scientific">Planococcus shenhongbingii</name>
    <dbReference type="NCBI Taxonomy" id="3058398"/>
    <lineage>
        <taxon>Bacteria</taxon>
        <taxon>Bacillati</taxon>
        <taxon>Bacillota</taxon>
        <taxon>Bacilli</taxon>
        <taxon>Bacillales</taxon>
        <taxon>Caryophanaceae</taxon>
        <taxon>Planococcus</taxon>
    </lineage>
</organism>
<keyword evidence="4" id="KW-1185">Reference proteome</keyword>
<evidence type="ECO:0000256" key="1">
    <source>
        <dbReference type="ARBA" id="ARBA00007789"/>
    </source>
</evidence>
<dbReference type="SUPFAM" id="SSF51679">
    <property type="entry name" value="Bacterial luciferase-like"/>
    <property type="match status" value="1"/>
</dbReference>
<reference evidence="3 4" key="1">
    <citation type="submission" date="2023-07" db="EMBL/GenBank/DDBJ databases">
        <title>Novel species in genus Planococcus.</title>
        <authorList>
            <person name="Ning S."/>
        </authorList>
    </citation>
    <scope>NUCLEOTIDE SEQUENCE [LARGE SCALE GENOMIC DNA]</scope>
    <source>
        <strain evidence="3 4">N017</strain>
    </source>
</reference>
<dbReference type="InterPro" id="IPR019949">
    <property type="entry name" value="CmoO-like"/>
</dbReference>
<dbReference type="NCBIfam" id="TIGR03558">
    <property type="entry name" value="oxido_grp_1"/>
    <property type="match status" value="1"/>
</dbReference>
<feature type="domain" description="Luciferase-like" evidence="2">
    <location>
        <begin position="8"/>
        <end position="302"/>
    </location>
</feature>
<dbReference type="InterPro" id="IPR036661">
    <property type="entry name" value="Luciferase-like_sf"/>
</dbReference>
<evidence type="ECO:0000313" key="4">
    <source>
        <dbReference type="Proteomes" id="UP001172142"/>
    </source>
</evidence>
<evidence type="ECO:0000313" key="3">
    <source>
        <dbReference type="EMBL" id="MDN7246069.1"/>
    </source>
</evidence>
<dbReference type="Gene3D" id="3.20.20.30">
    <property type="entry name" value="Luciferase-like domain"/>
    <property type="match status" value="1"/>
</dbReference>
<dbReference type="Proteomes" id="UP001172142">
    <property type="component" value="Unassembled WGS sequence"/>
</dbReference>
<accession>A0ABT8NDU1</accession>
<comment type="caution">
    <text evidence="3">The sequence shown here is derived from an EMBL/GenBank/DDBJ whole genome shotgun (WGS) entry which is preliminary data.</text>
</comment>
<dbReference type="CDD" id="cd00347">
    <property type="entry name" value="Flavin_utilizing_monoxygenases"/>
    <property type="match status" value="2"/>
</dbReference>
<protein>
    <submittedName>
        <fullName evidence="3">LLM class flavin-dependent oxidoreductase</fullName>
        <ecNumber evidence="3">1.-.-.-</ecNumber>
    </submittedName>
</protein>
<dbReference type="EC" id="1.-.-.-" evidence="3"/>
<dbReference type="InterPro" id="IPR050766">
    <property type="entry name" value="Bact_Lucif_Oxidored"/>
</dbReference>
<dbReference type="PANTHER" id="PTHR30137:SF19">
    <property type="entry name" value="LUCIFERASE-LIKE MONOOXYGENASE"/>
    <property type="match status" value="1"/>
</dbReference>
<dbReference type="PANTHER" id="PTHR30137">
    <property type="entry name" value="LUCIFERASE-LIKE MONOOXYGENASE"/>
    <property type="match status" value="1"/>
</dbReference>
<dbReference type="Pfam" id="PF00296">
    <property type="entry name" value="Bac_luciferase"/>
    <property type="match status" value="1"/>
</dbReference>